<dbReference type="InterPro" id="IPR025857">
    <property type="entry name" value="MacB_PCD"/>
</dbReference>
<evidence type="ECO:0000256" key="4">
    <source>
        <dbReference type="ARBA" id="ARBA00022692"/>
    </source>
</evidence>
<dbReference type="PANTHER" id="PTHR30489:SF0">
    <property type="entry name" value="LIPOPROTEIN-RELEASING SYSTEM TRANSMEMBRANE PROTEIN LOLE"/>
    <property type="match status" value="1"/>
</dbReference>
<feature type="domain" description="MacB-like periplasmic core" evidence="9">
    <location>
        <begin position="26"/>
        <end position="240"/>
    </location>
</feature>
<keyword evidence="6 7" id="KW-0472">Membrane</keyword>
<evidence type="ECO:0008006" key="12">
    <source>
        <dbReference type="Google" id="ProtNLM"/>
    </source>
</evidence>
<evidence type="ECO:0000256" key="6">
    <source>
        <dbReference type="ARBA" id="ARBA00023136"/>
    </source>
</evidence>
<dbReference type="InterPro" id="IPR051447">
    <property type="entry name" value="Lipoprotein-release_system"/>
</dbReference>
<evidence type="ECO:0000313" key="11">
    <source>
        <dbReference type="Proteomes" id="UP001162734"/>
    </source>
</evidence>
<feature type="transmembrane region" description="Helical" evidence="7">
    <location>
        <begin position="299"/>
        <end position="320"/>
    </location>
</feature>
<dbReference type="EMBL" id="AP025592">
    <property type="protein sequence ID" value="BDG09187.1"/>
    <property type="molecule type" value="Genomic_DNA"/>
</dbReference>
<evidence type="ECO:0000256" key="3">
    <source>
        <dbReference type="ARBA" id="ARBA00022475"/>
    </source>
</evidence>
<keyword evidence="11" id="KW-1185">Reference proteome</keyword>
<reference evidence="11" key="1">
    <citation type="journal article" date="2022" name="Int. J. Syst. Evol. Microbiol.">
        <title>Anaeromyxobacter oryzae sp. nov., Anaeromyxobacter diazotrophicus sp. nov. and Anaeromyxobacter paludicola sp. nov., isolated from paddy soils.</title>
        <authorList>
            <person name="Itoh H."/>
            <person name="Xu Z."/>
            <person name="Mise K."/>
            <person name="Masuda Y."/>
            <person name="Ushijima N."/>
            <person name="Hayakawa C."/>
            <person name="Shiratori Y."/>
            <person name="Senoo K."/>
        </authorList>
    </citation>
    <scope>NUCLEOTIDE SEQUENCE [LARGE SCALE GENOMIC DNA]</scope>
    <source>
        <strain evidence="11">Red630</strain>
    </source>
</reference>
<proteinExistence type="inferred from homology"/>
<feature type="domain" description="ABC3 transporter permease C-terminal" evidence="8">
    <location>
        <begin position="299"/>
        <end position="426"/>
    </location>
</feature>
<keyword evidence="4 7" id="KW-0812">Transmembrane</keyword>
<gene>
    <name evidence="10" type="ORF">AMPC_23000</name>
</gene>
<evidence type="ECO:0000259" key="8">
    <source>
        <dbReference type="Pfam" id="PF02687"/>
    </source>
</evidence>
<evidence type="ECO:0000313" key="10">
    <source>
        <dbReference type="EMBL" id="BDG09187.1"/>
    </source>
</evidence>
<keyword evidence="5 7" id="KW-1133">Transmembrane helix</keyword>
<organism evidence="10 11">
    <name type="scientific">Anaeromyxobacter paludicola</name>
    <dbReference type="NCBI Taxonomy" id="2918171"/>
    <lineage>
        <taxon>Bacteria</taxon>
        <taxon>Pseudomonadati</taxon>
        <taxon>Myxococcota</taxon>
        <taxon>Myxococcia</taxon>
        <taxon>Myxococcales</taxon>
        <taxon>Cystobacterineae</taxon>
        <taxon>Anaeromyxobacteraceae</taxon>
        <taxon>Anaeromyxobacter</taxon>
    </lineage>
</organism>
<evidence type="ECO:0000259" key="9">
    <source>
        <dbReference type="Pfam" id="PF12704"/>
    </source>
</evidence>
<dbReference type="Pfam" id="PF12704">
    <property type="entry name" value="MacB_PCD"/>
    <property type="match status" value="1"/>
</dbReference>
<feature type="transmembrane region" description="Helical" evidence="7">
    <location>
        <begin position="341"/>
        <end position="370"/>
    </location>
</feature>
<protein>
    <recommendedName>
        <fullName evidence="12">ABC3 transporter permease protein domain-containing protein</fullName>
    </recommendedName>
</protein>
<comment type="similarity">
    <text evidence="2">Belongs to the ABC-4 integral membrane protein family. LolC/E subfamily.</text>
</comment>
<feature type="transmembrane region" description="Helical" evidence="7">
    <location>
        <begin position="21"/>
        <end position="44"/>
    </location>
</feature>
<keyword evidence="3" id="KW-1003">Cell membrane</keyword>
<evidence type="ECO:0000256" key="5">
    <source>
        <dbReference type="ARBA" id="ARBA00022989"/>
    </source>
</evidence>
<dbReference type="RefSeq" id="WP_248340916.1">
    <property type="nucleotide sequence ID" value="NZ_AP025592.1"/>
</dbReference>
<dbReference type="Proteomes" id="UP001162734">
    <property type="component" value="Chromosome"/>
</dbReference>
<comment type="subcellular location">
    <subcellularLocation>
        <location evidence="1">Cell membrane</location>
        <topology evidence="1">Multi-pass membrane protein</topology>
    </subcellularLocation>
</comment>
<evidence type="ECO:0000256" key="7">
    <source>
        <dbReference type="SAM" id="Phobius"/>
    </source>
</evidence>
<evidence type="ECO:0000256" key="1">
    <source>
        <dbReference type="ARBA" id="ARBA00004651"/>
    </source>
</evidence>
<name>A0ABM7XBI7_9BACT</name>
<feature type="transmembrane region" description="Helical" evidence="7">
    <location>
        <begin position="390"/>
        <end position="416"/>
    </location>
</feature>
<dbReference type="InterPro" id="IPR003838">
    <property type="entry name" value="ABC3_permease_C"/>
</dbReference>
<dbReference type="Pfam" id="PF02687">
    <property type="entry name" value="FtsX"/>
    <property type="match status" value="1"/>
</dbReference>
<accession>A0ABM7XBI7</accession>
<evidence type="ECO:0000256" key="2">
    <source>
        <dbReference type="ARBA" id="ARBA00005236"/>
    </source>
</evidence>
<sequence>MLATDLLISGRNLARHTRRNLFLGSAIAAVTALLVLLGGLTAGIREAMLDSATTIMTGHVNVGGFYKITSGMAGALVTRYPDILASVRRHVPELEYAVVRGRGYGKAVSEQGSMNLVLAGIDVVTEPRFREVVQLQAGDLDGLKEPGTVLLFEDQAKRLGVGVGDAFTISAPTARGMNNTADLRVVAVAKSVGLLSSFHAFVPIGEIRKLYQLKADNAGAIHLFLADPKQAGRVAARLRDDLARDGWKVMDADPQPYWQKFQRVNSEDWTGQKLDVTTWEDELSFLTWILSALQGLTGILATVLMVIVVVGIMNTLWIAIRERTREIGTLRAIGMQRRKVLWLFLLEAALLAVLGTAAGALLGWGLAAAVNRAHVAVPTAVQFFLMQRNLTLSVHGATVLRDAAGIALVTTLAALYPARRAARLEPVTAMHHIG</sequence>
<dbReference type="PANTHER" id="PTHR30489">
    <property type="entry name" value="LIPOPROTEIN-RELEASING SYSTEM TRANSMEMBRANE PROTEIN LOLE"/>
    <property type="match status" value="1"/>
</dbReference>